<feature type="transmembrane region" description="Helical" evidence="2">
    <location>
        <begin position="278"/>
        <end position="298"/>
    </location>
</feature>
<keyword evidence="2" id="KW-0812">Transmembrane</keyword>
<evidence type="ECO:0000256" key="1">
    <source>
        <dbReference type="SAM" id="MobiDB-lite"/>
    </source>
</evidence>
<keyword evidence="2" id="KW-1133">Transmembrane helix</keyword>
<dbReference type="PROSITE" id="PS50835">
    <property type="entry name" value="IG_LIKE"/>
    <property type="match status" value="1"/>
</dbReference>
<comment type="caution">
    <text evidence="4">The sequence shown here is derived from an EMBL/GenBank/DDBJ whole genome shotgun (WGS) entry which is preliminary data.</text>
</comment>
<proteinExistence type="predicted"/>
<dbReference type="SUPFAM" id="SSF48726">
    <property type="entry name" value="Immunoglobulin"/>
    <property type="match status" value="1"/>
</dbReference>
<evidence type="ECO:0000256" key="2">
    <source>
        <dbReference type="SAM" id="Phobius"/>
    </source>
</evidence>
<dbReference type="EMBL" id="CACRXK020001292">
    <property type="protein sequence ID" value="CAB3988212.1"/>
    <property type="molecule type" value="Genomic_DNA"/>
</dbReference>
<evidence type="ECO:0000256" key="3">
    <source>
        <dbReference type="SAM" id="SignalP"/>
    </source>
</evidence>
<keyword evidence="5" id="KW-1185">Reference proteome</keyword>
<sequence length="301" mass="33435">MQKIQLLFNVGILLVLAKPAAGEDTEVGDVGLYTAGVKRGGNIKLSCDVESNKTLKALRWTGQDKASSPRKTIAELTFKADATYRFLPYQEQYNLNNDSYTLMVSNMNSSMEGYYTCYANNIVRNEYHIYMTDSCTVNNCKKSVKKGKLFLELSTPSDNLPKYFGSLKVTGECNGTTKEICHIDLVNSSNTNCEFMGGQSSRYWIIVTNGEKYQPCNVYLTLIKSSACFTSEVWNFTVKAEDEGQISTKEQPSSTNIPEPPTSAQDDDTAATSKPKSVAVLSGSSLLMFQIMLLWAWFSNL</sequence>
<name>A0A6S7GFK0_PARCT</name>
<gene>
    <name evidence="4" type="ORF">PACLA_8A019544</name>
</gene>
<organism evidence="4 5">
    <name type="scientific">Paramuricea clavata</name>
    <name type="common">Red gorgonian</name>
    <name type="synonym">Violescent sea-whip</name>
    <dbReference type="NCBI Taxonomy" id="317549"/>
    <lineage>
        <taxon>Eukaryota</taxon>
        <taxon>Metazoa</taxon>
        <taxon>Cnidaria</taxon>
        <taxon>Anthozoa</taxon>
        <taxon>Octocorallia</taxon>
        <taxon>Malacalcyonacea</taxon>
        <taxon>Plexauridae</taxon>
        <taxon>Paramuricea</taxon>
    </lineage>
</organism>
<evidence type="ECO:0000313" key="4">
    <source>
        <dbReference type="EMBL" id="CAB3988212.1"/>
    </source>
</evidence>
<keyword evidence="2" id="KW-0472">Membrane</keyword>
<dbReference type="InterPro" id="IPR007110">
    <property type="entry name" value="Ig-like_dom"/>
</dbReference>
<feature type="signal peptide" evidence="3">
    <location>
        <begin position="1"/>
        <end position="22"/>
    </location>
</feature>
<protein>
    <submittedName>
        <fullName evidence="4">---NA</fullName>
    </submittedName>
</protein>
<dbReference type="InterPro" id="IPR013783">
    <property type="entry name" value="Ig-like_fold"/>
</dbReference>
<feature type="chain" id="PRO_5043445069" evidence="3">
    <location>
        <begin position="23"/>
        <end position="301"/>
    </location>
</feature>
<feature type="compositionally biased region" description="Polar residues" evidence="1">
    <location>
        <begin position="245"/>
        <end position="257"/>
    </location>
</feature>
<accession>A0A6S7GFK0</accession>
<dbReference type="AlphaFoldDB" id="A0A6S7GFK0"/>
<evidence type="ECO:0000313" key="5">
    <source>
        <dbReference type="Proteomes" id="UP001152795"/>
    </source>
</evidence>
<reference evidence="4" key="1">
    <citation type="submission" date="2020-04" db="EMBL/GenBank/DDBJ databases">
        <authorList>
            <person name="Alioto T."/>
            <person name="Alioto T."/>
            <person name="Gomez Garrido J."/>
        </authorList>
    </citation>
    <scope>NUCLEOTIDE SEQUENCE</scope>
    <source>
        <strain evidence="4">A484AB</strain>
    </source>
</reference>
<dbReference type="Pfam" id="PF13927">
    <property type="entry name" value="Ig_3"/>
    <property type="match status" value="1"/>
</dbReference>
<dbReference type="InterPro" id="IPR036179">
    <property type="entry name" value="Ig-like_dom_sf"/>
</dbReference>
<feature type="region of interest" description="Disordered" evidence="1">
    <location>
        <begin position="244"/>
        <end position="271"/>
    </location>
</feature>
<keyword evidence="3" id="KW-0732">Signal</keyword>
<dbReference type="Gene3D" id="2.60.40.10">
    <property type="entry name" value="Immunoglobulins"/>
    <property type="match status" value="1"/>
</dbReference>
<dbReference type="Proteomes" id="UP001152795">
    <property type="component" value="Unassembled WGS sequence"/>
</dbReference>